<dbReference type="Proteomes" id="UP000053961">
    <property type="component" value="Unassembled WGS sequence"/>
</dbReference>
<dbReference type="Pfam" id="PF01990">
    <property type="entry name" value="ATP-synt_F"/>
    <property type="match status" value="1"/>
</dbReference>
<keyword evidence="2 7" id="KW-0813">Transport</keyword>
<gene>
    <name evidence="7" type="primary">atpF</name>
    <name evidence="8" type="ORF">XD72_1484</name>
    <name evidence="9" type="ORF">XE07_0467</name>
</gene>
<keyword evidence="7" id="KW-1003">Cell membrane</keyword>
<dbReference type="InterPro" id="IPR036906">
    <property type="entry name" value="ATPase_V1_fsu_sf"/>
</dbReference>
<dbReference type="EMBL" id="LGHB01000003">
    <property type="protein sequence ID" value="KUK97312.1"/>
    <property type="molecule type" value="Genomic_DNA"/>
</dbReference>
<evidence type="ECO:0000256" key="4">
    <source>
        <dbReference type="ARBA" id="ARBA00023065"/>
    </source>
</evidence>
<comment type="caution">
    <text evidence="8">The sequence shown here is derived from an EMBL/GenBank/DDBJ whole genome shotgun (WGS) entry which is preliminary data.</text>
</comment>
<dbReference type="EMBL" id="LGFT01000033">
    <property type="protein sequence ID" value="KUK44160.1"/>
    <property type="molecule type" value="Genomic_DNA"/>
</dbReference>
<comment type="subunit">
    <text evidence="7">Has multiple subunits with at least A(3), B(3), C, D, E, F, H, I and proteolipid K(x).</text>
</comment>
<dbReference type="GO" id="GO:0046961">
    <property type="term" value="F:proton-transporting ATPase activity, rotational mechanism"/>
    <property type="evidence" value="ECO:0007669"/>
    <property type="project" value="InterPro"/>
</dbReference>
<evidence type="ECO:0000256" key="7">
    <source>
        <dbReference type="HAMAP-Rule" id="MF_00312"/>
    </source>
</evidence>
<dbReference type="NCBIfam" id="NF003047">
    <property type="entry name" value="PRK03957.1"/>
    <property type="match status" value="1"/>
</dbReference>
<keyword evidence="6 7" id="KW-0066">ATP synthesis</keyword>
<keyword evidence="4 7" id="KW-0406">Ion transport</keyword>
<dbReference type="GO" id="GO:0046933">
    <property type="term" value="F:proton-transporting ATP synthase activity, rotational mechanism"/>
    <property type="evidence" value="ECO:0007669"/>
    <property type="project" value="UniProtKB-UniRule"/>
</dbReference>
<dbReference type="Gene3D" id="3.40.50.10580">
    <property type="entry name" value="ATPase, V1 complex, subunit F"/>
    <property type="match status" value="1"/>
</dbReference>
<dbReference type="GO" id="GO:0005524">
    <property type="term" value="F:ATP binding"/>
    <property type="evidence" value="ECO:0007669"/>
    <property type="project" value="UniProtKB-UniRule"/>
</dbReference>
<dbReference type="SUPFAM" id="SSF159468">
    <property type="entry name" value="AtpF-like"/>
    <property type="match status" value="1"/>
</dbReference>
<dbReference type="HAMAP" id="MF_00312">
    <property type="entry name" value="ATP_synth_F_arch"/>
    <property type="match status" value="1"/>
</dbReference>
<evidence type="ECO:0000256" key="1">
    <source>
        <dbReference type="ARBA" id="ARBA00010148"/>
    </source>
</evidence>
<evidence type="ECO:0000313" key="11">
    <source>
        <dbReference type="Proteomes" id="UP000057043"/>
    </source>
</evidence>
<dbReference type="PATRIC" id="fig|301375.6.peg.386"/>
<name>A0A101FTF9_9EURY</name>
<evidence type="ECO:0000313" key="10">
    <source>
        <dbReference type="Proteomes" id="UP000053961"/>
    </source>
</evidence>
<keyword evidence="3 7" id="KW-0375">Hydrogen ion transport</keyword>
<evidence type="ECO:0000256" key="3">
    <source>
        <dbReference type="ARBA" id="ARBA00022781"/>
    </source>
</evidence>
<evidence type="ECO:0000313" key="9">
    <source>
        <dbReference type="EMBL" id="KUK97312.1"/>
    </source>
</evidence>
<protein>
    <recommendedName>
        <fullName evidence="7">A-type ATP synthase subunit F</fullName>
    </recommendedName>
</protein>
<dbReference type="GO" id="GO:0005886">
    <property type="term" value="C:plasma membrane"/>
    <property type="evidence" value="ECO:0007669"/>
    <property type="project" value="UniProtKB-SubCell"/>
</dbReference>
<reference evidence="10 11" key="2">
    <citation type="journal article" date="2015" name="MBio">
        <title>Genome-Resolved Metagenomic Analysis Reveals Roles for Candidate Phyla and Other Microbial Community Members in Biogeochemical Transformations in Oil Reservoirs.</title>
        <authorList>
            <person name="Hu P."/>
            <person name="Tom L."/>
            <person name="Singh A."/>
            <person name="Thomas B.C."/>
            <person name="Baker B.J."/>
            <person name="Piceno Y.M."/>
            <person name="Andersen G.L."/>
            <person name="Banfield J.F."/>
        </authorList>
    </citation>
    <scope>NUCLEOTIDE SEQUENCE [LARGE SCALE GENOMIC DNA]</scope>
    <source>
        <strain evidence="8">57_489</strain>
    </source>
</reference>
<proteinExistence type="inferred from homology"/>
<comment type="similarity">
    <text evidence="1 7">Belongs to the V-ATPase F subunit family.</text>
</comment>
<evidence type="ECO:0000256" key="6">
    <source>
        <dbReference type="ARBA" id="ARBA00023310"/>
    </source>
</evidence>
<dbReference type="GO" id="GO:0042777">
    <property type="term" value="P:proton motive force-driven plasma membrane ATP synthesis"/>
    <property type="evidence" value="ECO:0007669"/>
    <property type="project" value="UniProtKB-UniRule"/>
</dbReference>
<comment type="function">
    <text evidence="7">Component of the A-type ATP synthase that produces ATP from ADP in the presence of a proton gradient across the membrane.</text>
</comment>
<keyword evidence="5 7" id="KW-0472">Membrane</keyword>
<evidence type="ECO:0000256" key="5">
    <source>
        <dbReference type="ARBA" id="ARBA00023136"/>
    </source>
</evidence>
<dbReference type="Proteomes" id="UP000057043">
    <property type="component" value="Unassembled WGS sequence"/>
</dbReference>
<evidence type="ECO:0000313" key="8">
    <source>
        <dbReference type="EMBL" id="KUK44160.1"/>
    </source>
</evidence>
<organism evidence="8 11">
    <name type="scientific">Methanothrix harundinacea</name>
    <dbReference type="NCBI Taxonomy" id="301375"/>
    <lineage>
        <taxon>Archaea</taxon>
        <taxon>Methanobacteriati</taxon>
        <taxon>Methanobacteriota</taxon>
        <taxon>Stenosarchaea group</taxon>
        <taxon>Methanomicrobia</taxon>
        <taxon>Methanotrichales</taxon>
        <taxon>Methanotrichaceae</taxon>
        <taxon>Methanothrix</taxon>
    </lineage>
</organism>
<comment type="subcellular location">
    <subcellularLocation>
        <location evidence="7">Cell membrane</location>
        <topology evidence="7">Peripheral membrane protein</topology>
    </subcellularLocation>
</comment>
<accession>A0A101FTF9</accession>
<dbReference type="AlphaFoldDB" id="A0A101FTF9"/>
<evidence type="ECO:0000256" key="2">
    <source>
        <dbReference type="ARBA" id="ARBA00022448"/>
    </source>
</evidence>
<dbReference type="InterPro" id="IPR008218">
    <property type="entry name" value="ATPase_V1-cplx_f_g_su"/>
</dbReference>
<sequence>MSTMKIAVIGDSDTVSGFRLGGVTSSNVVKDGEPIDAILKELIADETVGVIAITERVADANRSAIDEANKGKKAVTPILVEIPDKNGPIVREVDPLKALIKSAIGVEV</sequence>
<dbReference type="InterPro" id="IPR022944">
    <property type="entry name" value="ATPase_V1-cplx_fsu_bac/arc"/>
</dbReference>
<reference evidence="9" key="1">
    <citation type="journal article" date="2015" name="MBio">
        <title>Genome-resolved metagenomic analysis reveals roles for candidate phyla and other microbial community members in biogeochemical transformations in oil reservoirs.</title>
        <authorList>
            <person name="Hu P."/>
            <person name="Tom L."/>
            <person name="Singh A."/>
            <person name="Thomas B.C."/>
            <person name="Baker B.J."/>
            <person name="Piceno Y.M."/>
            <person name="Andersen G.L."/>
            <person name="Banfield J.F."/>
        </authorList>
    </citation>
    <scope>NUCLEOTIDE SEQUENCE [LARGE SCALE GENOMIC DNA]</scope>
    <source>
        <strain evidence="9">56_747</strain>
    </source>
</reference>